<feature type="chain" id="PRO_5028821814" evidence="1">
    <location>
        <begin position="19"/>
        <end position="245"/>
    </location>
</feature>
<protein>
    <submittedName>
        <fullName evidence="2">Uncharacterized protein</fullName>
    </submittedName>
</protein>
<gene>
    <name evidence="2" type="ORF">LMG3441_00406</name>
</gene>
<evidence type="ECO:0000313" key="3">
    <source>
        <dbReference type="Proteomes" id="UP000494269"/>
    </source>
</evidence>
<organism evidence="2 3">
    <name type="scientific">Achromobacter kerstersii</name>
    <dbReference type="NCBI Taxonomy" id="1353890"/>
    <lineage>
        <taxon>Bacteria</taxon>
        <taxon>Pseudomonadati</taxon>
        <taxon>Pseudomonadota</taxon>
        <taxon>Betaproteobacteria</taxon>
        <taxon>Burkholderiales</taxon>
        <taxon>Alcaligenaceae</taxon>
        <taxon>Achromobacter</taxon>
    </lineage>
</organism>
<keyword evidence="1" id="KW-0732">Signal</keyword>
<keyword evidence="3" id="KW-1185">Reference proteome</keyword>
<reference evidence="2 3" key="1">
    <citation type="submission" date="2020-04" db="EMBL/GenBank/DDBJ databases">
        <authorList>
            <person name="De Canck E."/>
        </authorList>
    </citation>
    <scope>NUCLEOTIDE SEQUENCE [LARGE SCALE GENOMIC DNA]</scope>
    <source>
        <strain evidence="2 3">LMG 3441</strain>
    </source>
</reference>
<sequence>MNRFIALFCAVFPALSSAAYSPTPTETAVFEAVLRDEFNAFLEGGETVIGSRQGLARAPAVAVAMAYARGASAPHPASMDNALLVSGAVASIERDARGKHMAAFATPQPVTVRAELPPGMSPAASLTLVCGKMRVVDSSPTFSDCQDAAVVGRQAVAALKADVANFYEGKPTEASVSRMAINVAFYASQLPADHGCPDEMAQCRQHIEAATASASRSQALRAVVRRFQDAGVDLSPYEGGAPSAD</sequence>
<accession>A0A6S7A7C8</accession>
<dbReference type="Proteomes" id="UP000494269">
    <property type="component" value="Unassembled WGS sequence"/>
</dbReference>
<evidence type="ECO:0000313" key="2">
    <source>
        <dbReference type="EMBL" id="CAB3658029.1"/>
    </source>
</evidence>
<proteinExistence type="predicted"/>
<dbReference type="EMBL" id="CADIJQ010000001">
    <property type="protein sequence ID" value="CAB3658029.1"/>
    <property type="molecule type" value="Genomic_DNA"/>
</dbReference>
<feature type="signal peptide" evidence="1">
    <location>
        <begin position="1"/>
        <end position="18"/>
    </location>
</feature>
<name>A0A6S7A7C8_9BURK</name>
<dbReference type="RefSeq" id="WP_175168598.1">
    <property type="nucleotide sequence ID" value="NZ_CADIJQ010000001.1"/>
</dbReference>
<dbReference type="AlphaFoldDB" id="A0A6S7A7C8"/>
<evidence type="ECO:0000256" key="1">
    <source>
        <dbReference type="SAM" id="SignalP"/>
    </source>
</evidence>